<dbReference type="BioCyc" id="LBOR1193007:G11KN-234-MONOMER"/>
<reference evidence="1 2" key="1">
    <citation type="submission" date="2013-01" db="EMBL/GenBank/DDBJ databases">
        <authorList>
            <person name="Harkins D.M."/>
            <person name="Durkin A.S."/>
            <person name="Brinkac L.M."/>
            <person name="Haft D.H."/>
            <person name="Selengut J.D."/>
            <person name="Sanka R."/>
            <person name="DePew J."/>
            <person name="Purushe J."/>
            <person name="Picardeau M."/>
            <person name="Werts C."/>
            <person name="Goarant C."/>
            <person name="Vinetz J.M."/>
            <person name="Sutton G.G."/>
            <person name="Nierman W.C."/>
            <person name="Fouts D.E."/>
        </authorList>
    </citation>
    <scope>NUCLEOTIDE SEQUENCE [LARGE SCALE GENOMIC DNA]</scope>
    <source>
        <strain evidence="1 2">200701203</strain>
    </source>
</reference>
<proteinExistence type="predicted"/>
<protein>
    <submittedName>
        <fullName evidence="1">Uncharacterized protein</fullName>
    </submittedName>
</protein>
<dbReference type="EMBL" id="AKWO02000073">
    <property type="protein sequence ID" value="EMF99316.1"/>
    <property type="molecule type" value="Genomic_DNA"/>
</dbReference>
<comment type="caution">
    <text evidence="1">The sequence shown here is derived from an EMBL/GenBank/DDBJ whole genome shotgun (WGS) entry which is preliminary data.</text>
</comment>
<evidence type="ECO:0000313" key="1">
    <source>
        <dbReference type="EMBL" id="EMF99316.1"/>
    </source>
</evidence>
<sequence>MVNVFDFQGKLLKTDHMLRFDSSKLKVISENGFLKGILI</sequence>
<name>M3GEE3_LEPBO</name>
<organism evidence="1 2">
    <name type="scientific">Leptospira borgpetersenii str. 200701203</name>
    <dbReference type="NCBI Taxonomy" id="1193007"/>
    <lineage>
        <taxon>Bacteria</taxon>
        <taxon>Pseudomonadati</taxon>
        <taxon>Spirochaetota</taxon>
        <taxon>Spirochaetia</taxon>
        <taxon>Leptospirales</taxon>
        <taxon>Leptospiraceae</taxon>
        <taxon>Leptospira</taxon>
    </lineage>
</organism>
<evidence type="ECO:0000313" key="2">
    <source>
        <dbReference type="Proteomes" id="UP000011783"/>
    </source>
</evidence>
<gene>
    <name evidence="1" type="ORF">LEP1GSC123_4806</name>
</gene>
<accession>M3GEE3</accession>
<dbReference type="AlphaFoldDB" id="M3GEE3"/>
<dbReference type="Proteomes" id="UP000011783">
    <property type="component" value="Unassembled WGS sequence"/>
</dbReference>